<organism evidence="1 2">
    <name type="scientific">Furfurilactobacillus siliginis</name>
    <dbReference type="NCBI Taxonomy" id="348151"/>
    <lineage>
        <taxon>Bacteria</taxon>
        <taxon>Bacillati</taxon>
        <taxon>Bacillota</taxon>
        <taxon>Bacilli</taxon>
        <taxon>Lactobacillales</taxon>
        <taxon>Lactobacillaceae</taxon>
        <taxon>Furfurilactobacillus</taxon>
    </lineage>
</organism>
<evidence type="ECO:0000313" key="1">
    <source>
        <dbReference type="EMBL" id="GEK28309.1"/>
    </source>
</evidence>
<dbReference type="AlphaFoldDB" id="A0A510VN10"/>
<name>A0A510VN10_9LACO</name>
<gene>
    <name evidence="1" type="ORF">LSI01_06200</name>
</gene>
<accession>A0A510VN10</accession>
<dbReference type="EMBL" id="BJUD01000008">
    <property type="protein sequence ID" value="GEK28309.1"/>
    <property type="molecule type" value="Genomic_DNA"/>
</dbReference>
<protein>
    <submittedName>
        <fullName evidence="1">Uncharacterized protein</fullName>
    </submittedName>
</protein>
<evidence type="ECO:0000313" key="2">
    <source>
        <dbReference type="Proteomes" id="UP000321429"/>
    </source>
</evidence>
<proteinExistence type="predicted"/>
<reference evidence="1 2" key="1">
    <citation type="submission" date="2019-07" db="EMBL/GenBank/DDBJ databases">
        <title>Whole genome shotgun sequence of Lactobacillus siliginis NBRC 101315.</title>
        <authorList>
            <person name="Hosoyama A."/>
            <person name="Uohara A."/>
            <person name="Ohji S."/>
            <person name="Ichikawa N."/>
        </authorList>
    </citation>
    <scope>NUCLEOTIDE SEQUENCE [LARGE SCALE GENOMIC DNA]</scope>
    <source>
        <strain evidence="1 2">NBRC 101315</strain>
    </source>
</reference>
<dbReference type="Proteomes" id="UP000321429">
    <property type="component" value="Unassembled WGS sequence"/>
</dbReference>
<comment type="caution">
    <text evidence="1">The sequence shown here is derived from an EMBL/GenBank/DDBJ whole genome shotgun (WGS) entry which is preliminary data.</text>
</comment>
<sequence length="65" mass="7725">MVMLVPPSCMDLLDSLMIIVYETHYIRNESASSTEQIRFIVRICNRIHKQLKREWDKSREVVSNT</sequence>